<name>A0A4U0UNA4_9PEZI</name>
<feature type="region of interest" description="Disordered" evidence="1">
    <location>
        <begin position="649"/>
        <end position="679"/>
    </location>
</feature>
<accession>A0A4U0UNA4</accession>
<gene>
    <name evidence="2" type="ORF">B0A54_12450</name>
</gene>
<dbReference type="STRING" id="329885.A0A4U0UNA4"/>
<dbReference type="AlphaFoldDB" id="A0A4U0UNA4"/>
<feature type="compositionally biased region" description="Basic and acidic residues" evidence="1">
    <location>
        <begin position="348"/>
        <end position="361"/>
    </location>
</feature>
<feature type="compositionally biased region" description="Polar residues" evidence="1">
    <location>
        <begin position="849"/>
        <end position="862"/>
    </location>
</feature>
<dbReference type="OrthoDB" id="270171at2759"/>
<feature type="compositionally biased region" description="Low complexity" evidence="1">
    <location>
        <begin position="246"/>
        <end position="272"/>
    </location>
</feature>
<feature type="compositionally biased region" description="Basic and acidic residues" evidence="1">
    <location>
        <begin position="657"/>
        <end position="669"/>
    </location>
</feature>
<sequence length="1044" mass="112911">MRSCASDFIHTQHSDRYFSSEQYPKQDGISAATTPFNLDTISAADFPSVTSENDTGLIFPAPHNGQLYAETSGEAVQEDFAFRTQQDQHGDSIHQCLGHKRSIGLVRWEHPIPVSYFHADDYAQTFRGKLQIPTAGEKDLLVRLSQDPLLPPQPFQYSQSSLVDRHQLFYQNFCREGSLEGSYDTGFADNDARRCYASRFRPNYHSDNGRNAHRHTAKHDSDYHRFTDRCSQVLVVAAPAATPLPSATPTGAPAPISPAAPAIPSASSAATSPPMPATLPATPSAPTPLVVLPPVPTPAISRDISTITPIPGGNTAIEREEALAQLRKTGQVYPQSKGQFDGPIPTSERQEDHSYPKEKPRSITRPKVFGKASLFWTALKAKMLVHKMEKKAENAGAKRKPVGGAGGAVAGRIKELEEKAQVEAKKINIARKPLPGLAGTGVPTIYPLHVNRFTRRTGSAVPLRAETPLYRSMPDPEALIHAPQPTKTIPMLDRQSPSVQQAPTVSQTQPTTADDVTPAEKATKTVRVTSPYVRNSNFALHSPAAYLHGTKDKCVRHGRKREVKATNDMQDKGRTGAYHPTGFTVRQQTEATSPWSIANLTNKQGLTDPCPDCRAELNIRRREAMQTVMRPADVGAGGRVVEPVLEVAAAEGKTAPRQREKSRQPRSTRETSNAEPHDELVVTRDLGDGLDAAVLARGGQLERVIINTQLTRPTRDTLSKLSRDLVSVSQSLAVADVGSPAAADAQIGQERTIVFNTPSRGRRRRYSVSELLDLVDQAVDTMHDPEQEDEVSEPAGRGLVSSEISHENELQKAASDHQKLEVMRDPTLTSQLDSRQDPVKMARFAVSTATTTRPNVLSNATGLPTPSTTSHPPPKVLAAPDAMDRTPGVTKPNAVSFNFLTSTASTIASVAKPVATAAQKALTTSPTTITETLKTTADTITSTIQNVLPPIALNPQPYHHAPATPRSLNVGQWADKRVQEAQQAARKAVERERKEVAVGAAHAVALGEEGVKKQGRGKVERIEKAVVGGVLGLFGAEGHPSGGH</sequence>
<feature type="region of interest" description="Disordered" evidence="1">
    <location>
        <begin position="246"/>
        <end position="275"/>
    </location>
</feature>
<feature type="region of interest" description="Disordered" evidence="1">
    <location>
        <begin position="849"/>
        <end position="875"/>
    </location>
</feature>
<proteinExistence type="predicted"/>
<feature type="region of interest" description="Disordered" evidence="1">
    <location>
        <begin position="499"/>
        <end position="522"/>
    </location>
</feature>
<feature type="compositionally biased region" description="Polar residues" evidence="1">
    <location>
        <begin position="499"/>
        <end position="514"/>
    </location>
</feature>
<reference evidence="2 3" key="1">
    <citation type="submission" date="2017-03" db="EMBL/GenBank/DDBJ databases">
        <title>Genomes of endolithic fungi from Antarctica.</title>
        <authorList>
            <person name="Coleine C."/>
            <person name="Masonjones S."/>
            <person name="Stajich J.E."/>
        </authorList>
    </citation>
    <scope>NUCLEOTIDE SEQUENCE [LARGE SCALE GENOMIC DNA]</scope>
    <source>
        <strain evidence="2 3">CCFEE 5311</strain>
    </source>
</reference>
<protein>
    <submittedName>
        <fullName evidence="2">Uncharacterized protein</fullName>
    </submittedName>
</protein>
<dbReference type="Proteomes" id="UP000310066">
    <property type="component" value="Unassembled WGS sequence"/>
</dbReference>
<dbReference type="PANTHER" id="PTHR48125">
    <property type="entry name" value="LP07818P1"/>
    <property type="match status" value="1"/>
</dbReference>
<feature type="region of interest" description="Disordered" evidence="1">
    <location>
        <begin position="332"/>
        <end position="361"/>
    </location>
</feature>
<dbReference type="PANTHER" id="PTHR48125:SF10">
    <property type="entry name" value="OS12G0136300 PROTEIN"/>
    <property type="match status" value="1"/>
</dbReference>
<organism evidence="2 3">
    <name type="scientific">Friedmanniomyces endolithicus</name>
    <dbReference type="NCBI Taxonomy" id="329885"/>
    <lineage>
        <taxon>Eukaryota</taxon>
        <taxon>Fungi</taxon>
        <taxon>Dikarya</taxon>
        <taxon>Ascomycota</taxon>
        <taxon>Pezizomycotina</taxon>
        <taxon>Dothideomycetes</taxon>
        <taxon>Dothideomycetidae</taxon>
        <taxon>Mycosphaerellales</taxon>
        <taxon>Teratosphaeriaceae</taxon>
        <taxon>Friedmanniomyces</taxon>
    </lineage>
</organism>
<evidence type="ECO:0000313" key="2">
    <source>
        <dbReference type="EMBL" id="TKA36436.1"/>
    </source>
</evidence>
<evidence type="ECO:0000313" key="3">
    <source>
        <dbReference type="Proteomes" id="UP000310066"/>
    </source>
</evidence>
<dbReference type="EMBL" id="NAJP01000060">
    <property type="protein sequence ID" value="TKA36436.1"/>
    <property type="molecule type" value="Genomic_DNA"/>
</dbReference>
<comment type="caution">
    <text evidence="2">The sequence shown here is derived from an EMBL/GenBank/DDBJ whole genome shotgun (WGS) entry which is preliminary data.</text>
</comment>
<evidence type="ECO:0000256" key="1">
    <source>
        <dbReference type="SAM" id="MobiDB-lite"/>
    </source>
</evidence>